<dbReference type="InterPro" id="IPR015421">
    <property type="entry name" value="PyrdxlP-dep_Trfase_major"/>
</dbReference>
<dbReference type="EMBL" id="CP012159">
    <property type="protein sequence ID" value="AKT36294.1"/>
    <property type="molecule type" value="Genomic_DNA"/>
</dbReference>
<dbReference type="STRING" id="52.CMC5_004080"/>
<dbReference type="Gene3D" id="3.40.640.10">
    <property type="entry name" value="Type I PLP-dependent aspartate aminotransferase-like (Major domain)"/>
    <property type="match status" value="1"/>
</dbReference>
<accession>A0A0K1E617</accession>
<dbReference type="InterPro" id="IPR015424">
    <property type="entry name" value="PyrdxlP-dep_Trfase"/>
</dbReference>
<evidence type="ECO:0000259" key="2">
    <source>
        <dbReference type="Pfam" id="PF00266"/>
    </source>
</evidence>
<dbReference type="Pfam" id="PF00266">
    <property type="entry name" value="Aminotran_5"/>
    <property type="match status" value="1"/>
</dbReference>
<evidence type="ECO:0000313" key="3">
    <source>
        <dbReference type="EMBL" id="AKT36294.1"/>
    </source>
</evidence>
<dbReference type="PANTHER" id="PTHR43092">
    <property type="entry name" value="L-CYSTEINE DESULFHYDRASE"/>
    <property type="match status" value="1"/>
</dbReference>
<name>A0A0K1E617_CHOCO</name>
<dbReference type="SUPFAM" id="SSF53383">
    <property type="entry name" value="PLP-dependent transferases"/>
    <property type="match status" value="1"/>
</dbReference>
<dbReference type="InterPro" id="IPR000192">
    <property type="entry name" value="Aminotrans_V_dom"/>
</dbReference>
<dbReference type="PANTHER" id="PTHR43092:SF2">
    <property type="entry name" value="HERCYNYLCYSTEINE SULFOXIDE LYASE"/>
    <property type="match status" value="1"/>
</dbReference>
<proteinExistence type="predicted"/>
<dbReference type="Gene3D" id="3.90.1150.10">
    <property type="entry name" value="Aspartate Aminotransferase, domain 1"/>
    <property type="match status" value="1"/>
</dbReference>
<dbReference type="AlphaFoldDB" id="A0A0K1E617"/>
<organism evidence="3 4">
    <name type="scientific">Chondromyces crocatus</name>
    <dbReference type="NCBI Taxonomy" id="52"/>
    <lineage>
        <taxon>Bacteria</taxon>
        <taxon>Pseudomonadati</taxon>
        <taxon>Myxococcota</taxon>
        <taxon>Polyangia</taxon>
        <taxon>Polyangiales</taxon>
        <taxon>Polyangiaceae</taxon>
        <taxon>Chondromyces</taxon>
    </lineage>
</organism>
<sequence length="397" mass="42928">MLDPAIAFLNHGSFGACPRPVLDAQSRFREQMEREPVRFFTRELEPLLDGVLSALAAFLGADPEELALVPNATAGVNTVLRSLELGPGDELLTTDHAYNACRNALDDAARRAGARVVVAPVPFPVKTADEVIEAVLRATSPRTRFALIDHVTSPTGLVLPVAPVVAALSRRGVEVLVDGAHAPGMVPLDVHALGAAYYTGNCHKWMCAPKGAAFLHVERSRRHRIRPLVISHGANATRQDRSRFRLEFDWTGTFDPTPFLCIPEAIRFMASLGPGGGGWSALMKHNRAMAMAARAIMATKLGCALPCPEEMLGALAALPLPPRRDAVEEGALIDPLQTALLETYGVEVPIVPWPAPSGRLVRISAQIYNQQQEYERLIDALERLLRGAGSSESVRSQ</sequence>
<feature type="domain" description="Aminotransferase class V" evidence="2">
    <location>
        <begin position="18"/>
        <end position="305"/>
    </location>
</feature>
<gene>
    <name evidence="3" type="ORF">CMC5_004080</name>
</gene>
<dbReference type="PATRIC" id="fig|52.7.peg.435"/>
<evidence type="ECO:0000256" key="1">
    <source>
        <dbReference type="ARBA" id="ARBA00022898"/>
    </source>
</evidence>
<evidence type="ECO:0000313" key="4">
    <source>
        <dbReference type="Proteomes" id="UP000067626"/>
    </source>
</evidence>
<dbReference type="KEGG" id="ccro:CMC5_004080"/>
<protein>
    <submittedName>
        <fullName evidence="3">Isopenicillin N-epimerase</fullName>
    </submittedName>
</protein>
<keyword evidence="4" id="KW-1185">Reference proteome</keyword>
<reference evidence="3 4" key="1">
    <citation type="submission" date="2015-07" db="EMBL/GenBank/DDBJ databases">
        <title>Genome analysis of myxobacterium Chondromyces crocatus Cm c5 reveals a high potential for natural compound synthesis and the genetic basis for the loss of fruiting body formation.</title>
        <authorList>
            <person name="Zaburannyi N."/>
            <person name="Bunk B."/>
            <person name="Maier J."/>
            <person name="Overmann J."/>
            <person name="Mueller R."/>
        </authorList>
    </citation>
    <scope>NUCLEOTIDE SEQUENCE [LARGE SCALE GENOMIC DNA]</scope>
    <source>
        <strain evidence="3 4">Cm c5</strain>
    </source>
</reference>
<dbReference type="InterPro" id="IPR015422">
    <property type="entry name" value="PyrdxlP-dep_Trfase_small"/>
</dbReference>
<dbReference type="Proteomes" id="UP000067626">
    <property type="component" value="Chromosome"/>
</dbReference>
<keyword evidence="1" id="KW-0663">Pyridoxal phosphate</keyword>